<keyword evidence="2" id="KW-1185">Reference proteome</keyword>
<proteinExistence type="predicted"/>
<accession>A0A942YNW9</accession>
<sequence length="108" mass="12639">MPIYNKLVRDRIPEIIKANGKWSKSRILEDHEFHTELLKKMHEELKEYESTESDDDALEELADLLELINAAATIHGADFNAIEKIRQEKAEKRGSFEKKIYLIEVKDN</sequence>
<dbReference type="Proteomes" id="UP000682713">
    <property type="component" value="Unassembled WGS sequence"/>
</dbReference>
<organism evidence="1 2">
    <name type="scientific">Lederbergia citrisecunda</name>
    <dbReference type="NCBI Taxonomy" id="2833583"/>
    <lineage>
        <taxon>Bacteria</taxon>
        <taxon>Bacillati</taxon>
        <taxon>Bacillota</taxon>
        <taxon>Bacilli</taxon>
        <taxon>Bacillales</taxon>
        <taxon>Bacillaceae</taxon>
        <taxon>Lederbergia</taxon>
    </lineage>
</organism>
<dbReference type="AlphaFoldDB" id="A0A942YNW9"/>
<name>A0A942YNW9_9BACI</name>
<dbReference type="EMBL" id="JAGYPJ010000001">
    <property type="protein sequence ID" value="MBS4202160.1"/>
    <property type="molecule type" value="Genomic_DNA"/>
</dbReference>
<dbReference type="CDD" id="cd11532">
    <property type="entry name" value="NTP-PPase_COG4997"/>
    <property type="match status" value="1"/>
</dbReference>
<dbReference type="SUPFAM" id="SSF101386">
    <property type="entry name" value="all-alpha NTP pyrophosphatases"/>
    <property type="match status" value="1"/>
</dbReference>
<dbReference type="RefSeq" id="WP_213112561.1">
    <property type="nucleotide sequence ID" value="NZ_JAGYPJ010000001.1"/>
</dbReference>
<comment type="caution">
    <text evidence="1">The sequence shown here is derived from an EMBL/GenBank/DDBJ whole genome shotgun (WGS) entry which is preliminary data.</text>
</comment>
<gene>
    <name evidence="1" type="ORF">KHA93_21355</name>
</gene>
<evidence type="ECO:0000313" key="1">
    <source>
        <dbReference type="EMBL" id="MBS4202160.1"/>
    </source>
</evidence>
<reference evidence="1 2" key="1">
    <citation type="submission" date="2021-05" db="EMBL/GenBank/DDBJ databases">
        <title>Novel Bacillus species.</title>
        <authorList>
            <person name="Liu G."/>
        </authorList>
    </citation>
    <scope>NUCLEOTIDE SEQUENCE [LARGE SCALE GENOMIC DNA]</scope>
    <source>
        <strain evidence="1 2">FJAT-49732</strain>
    </source>
</reference>
<dbReference type="InterPro" id="IPR038735">
    <property type="entry name" value="MSMEG_1276-like_NTP-PPase_dom"/>
</dbReference>
<evidence type="ECO:0000313" key="2">
    <source>
        <dbReference type="Proteomes" id="UP000682713"/>
    </source>
</evidence>
<protein>
    <submittedName>
        <fullName evidence="1">Nucleoside triphosphate pyrophosphohydrolase</fullName>
    </submittedName>
</protein>